<dbReference type="EMBL" id="SSTE01019907">
    <property type="protein sequence ID" value="KAA0035589.1"/>
    <property type="molecule type" value="Genomic_DNA"/>
</dbReference>
<dbReference type="Proteomes" id="UP000321393">
    <property type="component" value="Unassembled WGS sequence"/>
</dbReference>
<sequence length="147" mass="16480">MSVIVTDVDSSEDRMEKLEKKVNMLMKVVEERDYEIASLKNHIESRDAAESTIYEEDRQSQNANGYQPPKFQQFDGKATQNNMLLTSSKLVKLLIREKIYWSNSSFEPSKKTSSTGTPISNPNPLIVGSSLRGTFSIAFIAPDVLSA</sequence>
<feature type="region of interest" description="Disordered" evidence="1">
    <location>
        <begin position="47"/>
        <end position="73"/>
    </location>
</feature>
<evidence type="ECO:0000313" key="4">
    <source>
        <dbReference type="Proteomes" id="UP000321393"/>
    </source>
</evidence>
<dbReference type="AlphaFoldDB" id="A0A5D3E509"/>
<protein>
    <submittedName>
        <fullName evidence="3">Ty3-gypsy retrotransposon protein</fullName>
    </submittedName>
</protein>
<gene>
    <name evidence="3" type="ORF">E5676_scaffold455G001740</name>
    <name evidence="2" type="ORF">E6C27_scaffold285G002620</name>
</gene>
<accession>A0A5D3E509</accession>
<evidence type="ECO:0000313" key="3">
    <source>
        <dbReference type="EMBL" id="TYK30949.1"/>
    </source>
</evidence>
<comment type="caution">
    <text evidence="3">The sequence shown here is derived from an EMBL/GenBank/DDBJ whole genome shotgun (WGS) entry which is preliminary data.</text>
</comment>
<dbReference type="EMBL" id="SSTD01000141">
    <property type="protein sequence ID" value="TYK30949.1"/>
    <property type="molecule type" value="Genomic_DNA"/>
</dbReference>
<name>A0A5D3E509_CUCMM</name>
<reference evidence="4 5" key="1">
    <citation type="submission" date="2019-08" db="EMBL/GenBank/DDBJ databases">
        <title>Draft genome sequences of two oriental melons (Cucumis melo L. var makuwa).</title>
        <authorList>
            <person name="Kwon S.-Y."/>
        </authorList>
    </citation>
    <scope>NUCLEOTIDE SEQUENCE [LARGE SCALE GENOMIC DNA]</scope>
    <source>
        <strain evidence="5">cv. Chang Bougi</strain>
        <strain evidence="4">cv. SW 3</strain>
        <tissue evidence="3">Leaf</tissue>
    </source>
</reference>
<feature type="compositionally biased region" description="Basic and acidic residues" evidence="1">
    <location>
        <begin position="47"/>
        <end position="59"/>
    </location>
</feature>
<evidence type="ECO:0000256" key="1">
    <source>
        <dbReference type="SAM" id="MobiDB-lite"/>
    </source>
</evidence>
<organism evidence="3 5">
    <name type="scientific">Cucumis melo var. makuwa</name>
    <name type="common">Oriental melon</name>
    <dbReference type="NCBI Taxonomy" id="1194695"/>
    <lineage>
        <taxon>Eukaryota</taxon>
        <taxon>Viridiplantae</taxon>
        <taxon>Streptophyta</taxon>
        <taxon>Embryophyta</taxon>
        <taxon>Tracheophyta</taxon>
        <taxon>Spermatophyta</taxon>
        <taxon>Magnoliopsida</taxon>
        <taxon>eudicotyledons</taxon>
        <taxon>Gunneridae</taxon>
        <taxon>Pentapetalae</taxon>
        <taxon>rosids</taxon>
        <taxon>fabids</taxon>
        <taxon>Cucurbitales</taxon>
        <taxon>Cucurbitaceae</taxon>
        <taxon>Benincaseae</taxon>
        <taxon>Cucumis</taxon>
    </lineage>
</organism>
<dbReference type="Proteomes" id="UP000321947">
    <property type="component" value="Unassembled WGS sequence"/>
</dbReference>
<evidence type="ECO:0000313" key="5">
    <source>
        <dbReference type="Proteomes" id="UP000321947"/>
    </source>
</evidence>
<evidence type="ECO:0000313" key="2">
    <source>
        <dbReference type="EMBL" id="KAA0035589.1"/>
    </source>
</evidence>
<proteinExistence type="predicted"/>